<dbReference type="EMBL" id="KY513280">
    <property type="protein sequence ID" value="AQM74927.1"/>
    <property type="molecule type" value="Genomic_DNA"/>
</dbReference>
<evidence type="ECO:0000313" key="3">
    <source>
        <dbReference type="EMBL" id="RYU28573.1"/>
    </source>
</evidence>
<organism evidence="1">
    <name type="scientific">Enterococcus faecalis</name>
    <name type="common">Streptococcus faecalis</name>
    <dbReference type="NCBI Taxonomy" id="1351"/>
    <lineage>
        <taxon>Bacteria</taxon>
        <taxon>Bacillati</taxon>
        <taxon>Bacillota</taxon>
        <taxon>Bacilli</taxon>
        <taxon>Lactobacillales</taxon>
        <taxon>Enterococcaceae</taxon>
        <taxon>Enterococcus</taxon>
    </lineage>
</organism>
<evidence type="ECO:0000313" key="1">
    <source>
        <dbReference type="EMBL" id="AKA86806.1"/>
    </source>
</evidence>
<dbReference type="Proteomes" id="UP000292223">
    <property type="component" value="Unassembled WGS sequence"/>
</dbReference>
<name>A0A0E3MRJ7_ENTFL</name>
<evidence type="ECO:0000313" key="4">
    <source>
        <dbReference type="Proteomes" id="UP000292223"/>
    </source>
</evidence>
<dbReference type="AlphaFoldDB" id="A0A0E3MRJ7"/>
<protein>
    <submittedName>
        <fullName evidence="1">Uncharacterized protein</fullName>
    </submittedName>
</protein>
<accession>A0A0E3MRJ7</accession>
<keyword evidence="1" id="KW-0614">Plasmid</keyword>
<geneLocation type="plasmid" evidence="2">
    <name>p6742_1</name>
</geneLocation>
<reference evidence="1" key="1">
    <citation type="journal article" date="2015" name="J. Antimicrob. Chemother.">
        <title>A novel gene, optrA, that confers transferable resistance to oxazolidinones and phenicols and its presence in Enterococcus faecalis and Enterococcus faecium of human and animal origin.</title>
        <authorList>
            <person name="Wang Y."/>
            <person name="Lv Y."/>
            <person name="Cai J."/>
            <person name="Schwarz S."/>
            <person name="Cui L."/>
            <person name="Hu Z."/>
            <person name="Zhang R."/>
            <person name="Li J."/>
            <person name="Zhao Q."/>
            <person name="He T."/>
            <person name="Wang D."/>
            <person name="Wang Z."/>
            <person name="Shen Y."/>
            <person name="Li Y."/>
            <person name="Fessler A.T."/>
            <person name="Wu C."/>
            <person name="Yu H."/>
            <person name="Deng X."/>
            <person name="Xia X."/>
            <person name="Shen J."/>
        </authorList>
    </citation>
    <scope>NUCLEOTIDE SEQUENCE</scope>
    <source>
        <strain evidence="1">E394</strain>
        <plasmid evidence="1">pE394</plasmid>
    </source>
</reference>
<evidence type="ECO:0000313" key="2">
    <source>
        <dbReference type="EMBL" id="AQM74927.1"/>
    </source>
</evidence>
<proteinExistence type="predicted"/>
<gene>
    <name evidence="3" type="ORF">EU507_16650</name>
</gene>
<dbReference type="RefSeq" id="WP_065813922.1">
    <property type="nucleotide sequence ID" value="NZ_AP018542.1"/>
</dbReference>
<sequence length="186" mass="21930">MNTTQALKRLEQAGVTSSLQMLRRWLRQGKIEAVLLSNKEGYQINEQSLEEFIVRKQFFDTEDPLQHQLAYKQGYQAGVLAGRKEATQQALEKREVMIVHELKEYQKNLILKHCYEETIEINYFDDKIPLKVQRALDRFGSRTVQFGILGQFILFEGVDLIELADLPYPNRTLHKRLENWLVEQYK</sequence>
<dbReference type="EMBL" id="SEWT01000023">
    <property type="protein sequence ID" value="RYU28573.1"/>
    <property type="molecule type" value="Genomic_DNA"/>
</dbReference>
<dbReference type="EMBL" id="KP399637">
    <property type="protein sequence ID" value="AKA86806.1"/>
    <property type="molecule type" value="Genomic_DNA"/>
</dbReference>
<reference evidence="2" key="2">
    <citation type="journal article" date="2017" name="Eur. J. Clin. Microbiol. Infect. Dis.">
        <title>Linezolid-resistant enterococci in Polish hospitals: species, clonality and determinants of linezolid resistance.</title>
        <authorList>
            <person name="Gawryszewska I."/>
            <person name="Zabicka D."/>
            <person name="Hryniewicz W."/>
            <person name="Sadowy E."/>
        </authorList>
    </citation>
    <scope>NUCLEOTIDE SEQUENCE</scope>
    <source>
        <strain evidence="2">6742</strain>
        <plasmid evidence="2">p6742_1</plasmid>
    </source>
</reference>
<geneLocation type="plasmid" evidence="1">
    <name>pE394</name>
</geneLocation>
<reference evidence="3 4" key="3">
    <citation type="submission" date="2019-02" db="EMBL/GenBank/DDBJ databases">
        <title>From farm to fork: dissemination of Tn554::fexA-optrA in linezolid-resistant Enterococcus faecalis clones from chicken feces and meat in Tunisia.</title>
        <authorList>
            <person name="Tedim A.P."/>
            <person name="Elghaieb H."/>
            <person name="Abbassi M.S."/>
            <person name="Novais C."/>
            <person name="Hassen A."/>
            <person name="Peixe L."/>
            <person name="Freitas A.R."/>
        </authorList>
    </citation>
    <scope>NUCLEOTIDE SEQUENCE [LARGE SCALE GENOMIC DNA]</scope>
    <source>
        <strain evidence="3 4">728T</strain>
    </source>
</reference>